<name>A0A3A6TTT8_9GAMM</name>
<dbReference type="CDD" id="cd22268">
    <property type="entry name" value="DPBB_RlpA-like"/>
    <property type="match status" value="1"/>
</dbReference>
<keyword evidence="2 4" id="KW-0456">Lyase</keyword>
<evidence type="ECO:0000256" key="5">
    <source>
        <dbReference type="RuleBase" id="RU003495"/>
    </source>
</evidence>
<evidence type="ECO:0000313" key="8">
    <source>
        <dbReference type="EMBL" id="RJY16325.1"/>
    </source>
</evidence>
<keyword evidence="9" id="KW-1185">Reference proteome</keyword>
<dbReference type="GO" id="GO:0000270">
    <property type="term" value="P:peptidoglycan metabolic process"/>
    <property type="evidence" value="ECO:0007669"/>
    <property type="project" value="UniProtKB-UniRule"/>
</dbReference>
<dbReference type="InterPro" id="IPR036680">
    <property type="entry name" value="SPOR-like_sf"/>
</dbReference>
<dbReference type="GO" id="GO:0008932">
    <property type="term" value="F:lytic endotransglycosylase activity"/>
    <property type="evidence" value="ECO:0007669"/>
    <property type="project" value="UniProtKB-UniRule"/>
</dbReference>
<feature type="compositionally biased region" description="Basic and acidic residues" evidence="6">
    <location>
        <begin position="29"/>
        <end position="42"/>
    </location>
</feature>
<evidence type="ECO:0000256" key="4">
    <source>
        <dbReference type="HAMAP-Rule" id="MF_02071"/>
    </source>
</evidence>
<dbReference type="EC" id="4.2.2.-" evidence="4"/>
<dbReference type="GO" id="GO:0071555">
    <property type="term" value="P:cell wall organization"/>
    <property type="evidence" value="ECO:0007669"/>
    <property type="project" value="UniProtKB-KW"/>
</dbReference>
<dbReference type="Gene3D" id="3.30.70.1070">
    <property type="entry name" value="Sporulation related repeat"/>
    <property type="match status" value="1"/>
</dbReference>
<feature type="domain" description="SPOR" evidence="7">
    <location>
        <begin position="171"/>
        <end position="247"/>
    </location>
</feature>
<dbReference type="AlphaFoldDB" id="A0A3A6TTT8"/>
<evidence type="ECO:0000259" key="7">
    <source>
        <dbReference type="PROSITE" id="PS51724"/>
    </source>
</evidence>
<evidence type="ECO:0000256" key="2">
    <source>
        <dbReference type="ARBA" id="ARBA00023239"/>
    </source>
</evidence>
<dbReference type="InterPro" id="IPR009009">
    <property type="entry name" value="RlpA-like_DPBB"/>
</dbReference>
<keyword evidence="1" id="KW-0732">Signal</keyword>
<dbReference type="InterPro" id="IPR036908">
    <property type="entry name" value="RlpA-like_sf"/>
</dbReference>
<dbReference type="EMBL" id="QYYH01000051">
    <property type="protein sequence ID" value="RJY16325.1"/>
    <property type="molecule type" value="Genomic_DNA"/>
</dbReference>
<dbReference type="SUPFAM" id="SSF50685">
    <property type="entry name" value="Barwin-like endoglucanases"/>
    <property type="match status" value="1"/>
</dbReference>
<dbReference type="PANTHER" id="PTHR34183">
    <property type="entry name" value="ENDOLYTIC PEPTIDOGLYCAN TRANSGLYCOSYLASE RLPA"/>
    <property type="match status" value="1"/>
</dbReference>
<dbReference type="InterPro" id="IPR012997">
    <property type="entry name" value="RplA"/>
</dbReference>
<dbReference type="GO" id="GO:0009279">
    <property type="term" value="C:cell outer membrane"/>
    <property type="evidence" value="ECO:0007669"/>
    <property type="project" value="TreeGrafter"/>
</dbReference>
<dbReference type="SUPFAM" id="SSF110997">
    <property type="entry name" value="Sporulation related repeat"/>
    <property type="match status" value="1"/>
</dbReference>
<evidence type="ECO:0000313" key="9">
    <source>
        <dbReference type="Proteomes" id="UP000273022"/>
    </source>
</evidence>
<keyword evidence="3 4" id="KW-0961">Cell wall biogenesis/degradation</keyword>
<dbReference type="HAMAP" id="MF_02071">
    <property type="entry name" value="RlpA"/>
    <property type="match status" value="1"/>
</dbReference>
<accession>A0A3A6TTT8</accession>
<dbReference type="InterPro" id="IPR034718">
    <property type="entry name" value="RlpA"/>
</dbReference>
<comment type="function">
    <text evidence="4">Lytic transglycosylase with a strong preference for naked glycan strands that lack stem peptides.</text>
</comment>
<organism evidence="8 9">
    <name type="scientific">Parashewanella spongiae</name>
    <dbReference type="NCBI Taxonomy" id="342950"/>
    <lineage>
        <taxon>Bacteria</taxon>
        <taxon>Pseudomonadati</taxon>
        <taxon>Pseudomonadota</taxon>
        <taxon>Gammaproteobacteria</taxon>
        <taxon>Alteromonadales</taxon>
        <taxon>Shewanellaceae</taxon>
        <taxon>Parashewanella</taxon>
    </lineage>
</organism>
<dbReference type="FunFam" id="2.40.40.10:FF:000003">
    <property type="entry name" value="Endolytic peptidoglycan transglycosylase RlpA"/>
    <property type="match status" value="1"/>
</dbReference>
<reference evidence="8 9" key="1">
    <citation type="submission" date="2018-09" db="EMBL/GenBank/DDBJ databases">
        <title>Phylogeny of the Shewanellaceae, and recommendation for two new genera, Pseudoshewanella and Parashewanella.</title>
        <authorList>
            <person name="Wang G."/>
        </authorList>
    </citation>
    <scope>NUCLEOTIDE SEQUENCE [LARGE SCALE GENOMIC DNA]</scope>
    <source>
        <strain evidence="8 9">KCTC 22492</strain>
    </source>
</reference>
<evidence type="ECO:0000256" key="1">
    <source>
        <dbReference type="ARBA" id="ARBA00022729"/>
    </source>
</evidence>
<proteinExistence type="inferred from homology"/>
<dbReference type="Pfam" id="PF05036">
    <property type="entry name" value="SPOR"/>
    <property type="match status" value="1"/>
</dbReference>
<sequence length="247" mass="27770">MSLIGCGSSSSQRYHLKNDSAPINPPDLSKIEDAQPRYEPHSRQGNKPYEVFNKNYQVLPTAKDYAEVGKASYYGSKFHGYLTSNGEVYDMFSMSGAHKSLPLPSFVRVTNLDNNKQVIVRINDRGPFHAERIIDLSYAAAYKLDMLKQGVSNVKLEAIHIEAPTESSFLSASTQKHYIQIVASKDKKRLLLIGKELESKYNLSARVKSVKGLHKLQLGPMLHPLLAEKLLQTIRQQGYPQSYLLTD</sequence>
<dbReference type="PANTHER" id="PTHR34183:SF1">
    <property type="entry name" value="ENDOLYTIC PEPTIDOGLYCAN TRANSGLYCOSYLASE RLPA"/>
    <property type="match status" value="1"/>
</dbReference>
<dbReference type="NCBIfam" id="TIGR00413">
    <property type="entry name" value="rlpA"/>
    <property type="match status" value="1"/>
</dbReference>
<dbReference type="Gene3D" id="2.40.40.10">
    <property type="entry name" value="RlpA-like domain"/>
    <property type="match status" value="1"/>
</dbReference>
<dbReference type="Pfam" id="PF03330">
    <property type="entry name" value="DPBB_1"/>
    <property type="match status" value="1"/>
</dbReference>
<evidence type="ECO:0000256" key="3">
    <source>
        <dbReference type="ARBA" id="ARBA00023316"/>
    </source>
</evidence>
<evidence type="ECO:0000256" key="6">
    <source>
        <dbReference type="SAM" id="MobiDB-lite"/>
    </source>
</evidence>
<dbReference type="PROSITE" id="PS51724">
    <property type="entry name" value="SPOR"/>
    <property type="match status" value="1"/>
</dbReference>
<feature type="region of interest" description="Disordered" evidence="6">
    <location>
        <begin position="1"/>
        <end position="48"/>
    </location>
</feature>
<dbReference type="Proteomes" id="UP000273022">
    <property type="component" value="Unassembled WGS sequence"/>
</dbReference>
<dbReference type="GO" id="GO:0042834">
    <property type="term" value="F:peptidoglycan binding"/>
    <property type="evidence" value="ECO:0007669"/>
    <property type="project" value="InterPro"/>
</dbReference>
<comment type="similarity">
    <text evidence="4 5">Belongs to the RlpA family.</text>
</comment>
<dbReference type="OrthoDB" id="9779128at2"/>
<protein>
    <recommendedName>
        <fullName evidence="4">Endolytic peptidoglycan transglycosylase RlpA</fullName>
        <ecNumber evidence="4">4.2.2.-</ecNumber>
    </recommendedName>
</protein>
<comment type="caution">
    <text evidence="8">The sequence shown here is derived from an EMBL/GenBank/DDBJ whole genome shotgun (WGS) entry which is preliminary data.</text>
</comment>
<dbReference type="InterPro" id="IPR007730">
    <property type="entry name" value="SPOR-like_dom"/>
</dbReference>
<gene>
    <name evidence="4" type="primary">rlpA</name>
    <name evidence="8" type="ORF">D5R81_09755</name>
</gene>